<dbReference type="PANTHER" id="PTHR34305">
    <property type="entry name" value="EXPRESSED PROTEIN"/>
    <property type="match status" value="1"/>
</dbReference>
<sequence length="1042" mass="119565">MLTEKVTGNKTLLEQSKILNCLSGDIKGLESFFAKSARFDSNFFFNLSQATSLRNLSIYLFMKKEYASLFNYFVKAFPELNNSNTTDTPGASLCNTNVVAKKIKRCKTIKTNSVTRTFLQGQLTEALPHATLIQSSTNSSLNLFQNYYCSLLDHGKFSIQMFDELGNLGCVMNDYDQHDGSFKRNSFVYVLKYPQETRDYYRCSCNTYSTLINIKNAHKSNDEFFVLDTTEENAVTCMHCKFLEQMVVSNLTVDGSNSTETRIQRFVQTALNDKDKDLVTLSCSQDTRKYSILVEGDEHPVFVHLTFNKKLNKYMLSCLDGKCRTTRGHKKSIDNLLSKNVCKHIAVLQRHPEVLEEFVSVDIEVLNDPVQTEPDEVIDQYDTNTNDIGNFENTSTDFFNVESGLWQFKCKSGHSAQSKDSDTLRNNILKRDSWNDLHLSRTNDGCLRGPDLFPTVPGTTCACGIGWVQTDDHEEWDPNGIILHENKRCLTVYTLFAPVKCDVYTRHCCNASEPCKIYWDEGLGDCLHVLSRDTAAGDEIGYEFINMVTTSGTTFSAFCMMKNESYKLRHPEAKFMDPKVFLNWWFSWASNMKIDFRIPCSVCGFQPKRLCCDGTKIGVGFRHATFEEISQCADNINIQPTLHRRMDRCFLKNMNDIDKQQMIKNRDTLIYLAKLELREINNTDILDDLEKKSRIQNVTQVLDADVRPSFERFLSNSMSAGEKIAFAYVIKMLATTASVTSFLPPSFCSTLRLFICEPSLSIDRFNAILNEMRRVAPELRDLVGESMLHNNNTLPDDIKLLIMHIINQSQSIESNEPEPAIPQLGTYNPAVYGRAYYFNKKGLKLRNMRKFTIDNDNSSKKNVDHDDPTLDFERCQKLYSKVHTSAPGTSNLFLWFCADHGHCYGFHMTTVEGRKDPAASLYTHLETPPTDIFYDFACNLQEYCLNRESGYYKNVRFFHDIFHGYTHKCSSAFNSCRLQGFETVNSEICEQFNSFIQCVKKSGRQMSQPHFCFYLQFFLHEWNSRKLKLYQKKIRVALAGLD</sequence>
<dbReference type="InterPro" id="IPR040521">
    <property type="entry name" value="KDZ"/>
</dbReference>
<keyword evidence="2" id="KW-1185">Reference proteome</keyword>
<evidence type="ECO:0000313" key="2">
    <source>
        <dbReference type="Proteomes" id="UP000828390"/>
    </source>
</evidence>
<comment type="caution">
    <text evidence="1">The sequence shown here is derived from an EMBL/GenBank/DDBJ whole genome shotgun (WGS) entry which is preliminary data.</text>
</comment>
<name>A0A9D4GXZ2_DREPO</name>
<accession>A0A9D4GXZ2</accession>
<evidence type="ECO:0000313" key="1">
    <source>
        <dbReference type="EMBL" id="KAH3823858.1"/>
    </source>
</evidence>
<protein>
    <submittedName>
        <fullName evidence="1">Uncharacterized protein</fullName>
    </submittedName>
</protein>
<reference evidence="1" key="2">
    <citation type="submission" date="2020-11" db="EMBL/GenBank/DDBJ databases">
        <authorList>
            <person name="McCartney M.A."/>
            <person name="Auch B."/>
            <person name="Kono T."/>
            <person name="Mallez S."/>
            <person name="Becker A."/>
            <person name="Gohl D.M."/>
            <person name="Silverstein K.A.T."/>
            <person name="Koren S."/>
            <person name="Bechman K.B."/>
            <person name="Herman A."/>
            <person name="Abrahante J.E."/>
            <person name="Garbe J."/>
        </authorList>
    </citation>
    <scope>NUCLEOTIDE SEQUENCE</scope>
    <source>
        <strain evidence="1">Duluth1</strain>
        <tissue evidence="1">Whole animal</tissue>
    </source>
</reference>
<dbReference type="EMBL" id="JAIWYP010000005">
    <property type="protein sequence ID" value="KAH3823858.1"/>
    <property type="molecule type" value="Genomic_DNA"/>
</dbReference>
<dbReference type="Proteomes" id="UP000828390">
    <property type="component" value="Unassembled WGS sequence"/>
</dbReference>
<dbReference type="Pfam" id="PF18758">
    <property type="entry name" value="KDZ"/>
    <property type="match status" value="1"/>
</dbReference>
<proteinExistence type="predicted"/>
<reference evidence="1" key="1">
    <citation type="journal article" date="2019" name="bioRxiv">
        <title>The Genome of the Zebra Mussel, Dreissena polymorpha: A Resource for Invasive Species Research.</title>
        <authorList>
            <person name="McCartney M.A."/>
            <person name="Auch B."/>
            <person name="Kono T."/>
            <person name="Mallez S."/>
            <person name="Zhang Y."/>
            <person name="Obille A."/>
            <person name="Becker A."/>
            <person name="Abrahante J.E."/>
            <person name="Garbe J."/>
            <person name="Badalamenti J.P."/>
            <person name="Herman A."/>
            <person name="Mangelson H."/>
            <person name="Liachko I."/>
            <person name="Sullivan S."/>
            <person name="Sone E.D."/>
            <person name="Koren S."/>
            <person name="Silverstein K.A.T."/>
            <person name="Beckman K.B."/>
            <person name="Gohl D.M."/>
        </authorList>
    </citation>
    <scope>NUCLEOTIDE SEQUENCE</scope>
    <source>
        <strain evidence="1">Duluth1</strain>
        <tissue evidence="1">Whole animal</tissue>
    </source>
</reference>
<dbReference type="AlphaFoldDB" id="A0A9D4GXZ2"/>
<dbReference type="PANTHER" id="PTHR34305:SF1">
    <property type="entry name" value="SWIM-TYPE DOMAIN-CONTAINING PROTEIN"/>
    <property type="match status" value="1"/>
</dbReference>
<gene>
    <name evidence="1" type="ORF">DPMN_125681</name>
</gene>
<organism evidence="1 2">
    <name type="scientific">Dreissena polymorpha</name>
    <name type="common">Zebra mussel</name>
    <name type="synonym">Mytilus polymorpha</name>
    <dbReference type="NCBI Taxonomy" id="45954"/>
    <lineage>
        <taxon>Eukaryota</taxon>
        <taxon>Metazoa</taxon>
        <taxon>Spiralia</taxon>
        <taxon>Lophotrochozoa</taxon>
        <taxon>Mollusca</taxon>
        <taxon>Bivalvia</taxon>
        <taxon>Autobranchia</taxon>
        <taxon>Heteroconchia</taxon>
        <taxon>Euheterodonta</taxon>
        <taxon>Imparidentia</taxon>
        <taxon>Neoheterodontei</taxon>
        <taxon>Myida</taxon>
        <taxon>Dreissenoidea</taxon>
        <taxon>Dreissenidae</taxon>
        <taxon>Dreissena</taxon>
    </lineage>
</organism>